<protein>
    <submittedName>
        <fullName evidence="2">Uncharacterized protein</fullName>
    </submittedName>
</protein>
<dbReference type="AlphaFoldDB" id="A0AA43TUS6"/>
<reference evidence="2" key="1">
    <citation type="journal article" date="2023" name="Genome Biol. Evol.">
        <title>First Whole Genome Sequence and Flow Cytometry Genome Size Data for the Lichen-Forming Fungus Ramalina farinacea (Ascomycota).</title>
        <authorList>
            <person name="Llewellyn T."/>
            <person name="Mian S."/>
            <person name="Hill R."/>
            <person name="Leitch I.J."/>
            <person name="Gaya E."/>
        </authorList>
    </citation>
    <scope>NUCLEOTIDE SEQUENCE</scope>
    <source>
        <strain evidence="2">LIQ254RAFAR</strain>
    </source>
</reference>
<comment type="caution">
    <text evidence="2">The sequence shown here is derived from an EMBL/GenBank/DDBJ whole genome shotgun (WGS) entry which is preliminary data.</text>
</comment>
<gene>
    <name evidence="2" type="ORF">OHK93_008114</name>
</gene>
<feature type="compositionally biased region" description="Basic residues" evidence="1">
    <location>
        <begin position="502"/>
        <end position="514"/>
    </location>
</feature>
<dbReference type="EMBL" id="JAPUFD010000008">
    <property type="protein sequence ID" value="MDI1488838.1"/>
    <property type="molecule type" value="Genomic_DNA"/>
</dbReference>
<dbReference type="Proteomes" id="UP001161017">
    <property type="component" value="Unassembled WGS sequence"/>
</dbReference>
<organism evidence="2 3">
    <name type="scientific">Ramalina farinacea</name>
    <dbReference type="NCBI Taxonomy" id="258253"/>
    <lineage>
        <taxon>Eukaryota</taxon>
        <taxon>Fungi</taxon>
        <taxon>Dikarya</taxon>
        <taxon>Ascomycota</taxon>
        <taxon>Pezizomycotina</taxon>
        <taxon>Lecanoromycetes</taxon>
        <taxon>OSLEUM clade</taxon>
        <taxon>Lecanoromycetidae</taxon>
        <taxon>Lecanorales</taxon>
        <taxon>Lecanorineae</taxon>
        <taxon>Ramalinaceae</taxon>
        <taxon>Ramalina</taxon>
    </lineage>
</organism>
<name>A0AA43TUS6_9LECA</name>
<evidence type="ECO:0000313" key="3">
    <source>
        <dbReference type="Proteomes" id="UP001161017"/>
    </source>
</evidence>
<accession>A0AA43TUS6</accession>
<evidence type="ECO:0000313" key="2">
    <source>
        <dbReference type="EMBL" id="MDI1488838.1"/>
    </source>
</evidence>
<evidence type="ECO:0000256" key="1">
    <source>
        <dbReference type="SAM" id="MobiDB-lite"/>
    </source>
</evidence>
<keyword evidence="3" id="KW-1185">Reference proteome</keyword>
<sequence length="528" mass="60296">MAQRPLNVDSAGSNEPQTYTFADLVNTILRYNIKLPRLEDEIEDIGSPDVPDGGQKPPQKMTEEEIARELAAFEREMLTRDTLPDSHRPSPIGLHEVWSVNDRRVRLGHDPAQTINHFYGRGEIIYHYPDPVFRLLDLPKEVQDRLMLCFTVEVTGGRPVRPYQYQARKRRQGRYRPLARCISAFGNVKDPRALRLAEVGRLYLYTQNTFTFASAKDLLRFMGAIGWANLLRLDFARNIRVSAAFYQTCESLEYEMLWLRKWESSLKPLKKAPDVSKRRARKASGRTLDIEDRLESTGDCLRLWKAMFAINQVFDVVADDNVDKSDVAPAANTDGKIMLKKSRTRLRTLDLGGPIADIQKVLEKVGVDTEKEDTILPYPAHQFNVSLYTRRPKEWVRQKSMNRAMNGPGMLIRDLLLTTEGNASAVPIFEDGDDKWKLYAAWAEESVGLILSEDADEEDESDESETDQNSESYLDIDCSSNRDSMINLSSKLAKANQSTTSVHRKKQKIKKPKTRKDEVKNLKKIGLL</sequence>
<feature type="region of interest" description="Disordered" evidence="1">
    <location>
        <begin position="492"/>
        <end position="517"/>
    </location>
</feature>
<proteinExistence type="predicted"/>
<feature type="compositionally biased region" description="Acidic residues" evidence="1">
    <location>
        <begin position="454"/>
        <end position="468"/>
    </location>
</feature>
<feature type="region of interest" description="Disordered" evidence="1">
    <location>
        <begin position="454"/>
        <end position="476"/>
    </location>
</feature>
<feature type="compositionally biased region" description="Polar residues" evidence="1">
    <location>
        <begin position="492"/>
        <end position="501"/>
    </location>
</feature>